<reference evidence="3" key="2">
    <citation type="journal article" date="2020" name="Nat. Commun.">
        <title>Large-scale genome sequencing of mycorrhizal fungi provides insights into the early evolution of symbiotic traits.</title>
        <authorList>
            <person name="Miyauchi S."/>
            <person name="Kiss E."/>
            <person name="Kuo A."/>
            <person name="Drula E."/>
            <person name="Kohler A."/>
            <person name="Sanchez-Garcia M."/>
            <person name="Morin E."/>
            <person name="Andreopoulos B."/>
            <person name="Barry K.W."/>
            <person name="Bonito G."/>
            <person name="Buee M."/>
            <person name="Carver A."/>
            <person name="Chen C."/>
            <person name="Cichocki N."/>
            <person name="Clum A."/>
            <person name="Culley D."/>
            <person name="Crous P.W."/>
            <person name="Fauchery L."/>
            <person name="Girlanda M."/>
            <person name="Hayes R.D."/>
            <person name="Keri Z."/>
            <person name="LaButti K."/>
            <person name="Lipzen A."/>
            <person name="Lombard V."/>
            <person name="Magnuson J."/>
            <person name="Maillard F."/>
            <person name="Murat C."/>
            <person name="Nolan M."/>
            <person name="Ohm R.A."/>
            <person name="Pangilinan J."/>
            <person name="Pereira M.F."/>
            <person name="Perotto S."/>
            <person name="Peter M."/>
            <person name="Pfister S."/>
            <person name="Riley R."/>
            <person name="Sitrit Y."/>
            <person name="Stielow J.B."/>
            <person name="Szollosi G."/>
            <person name="Zifcakova L."/>
            <person name="Stursova M."/>
            <person name="Spatafora J.W."/>
            <person name="Tedersoo L."/>
            <person name="Vaario L.M."/>
            <person name="Yamada A."/>
            <person name="Yan M."/>
            <person name="Wang P."/>
            <person name="Xu J."/>
            <person name="Bruns T."/>
            <person name="Baldrian P."/>
            <person name="Vilgalys R."/>
            <person name="Dunand C."/>
            <person name="Henrissat B."/>
            <person name="Grigoriev I.V."/>
            <person name="Hibbett D."/>
            <person name="Nagy L.G."/>
            <person name="Martin F.M."/>
        </authorList>
    </citation>
    <scope>NUCLEOTIDE SEQUENCE</scope>
    <source>
        <strain evidence="3">Prilba</strain>
    </source>
</reference>
<name>A0A9P5N1Z5_9AGAM</name>
<dbReference type="InterPro" id="IPR045341">
    <property type="entry name" value="DUF6532"/>
</dbReference>
<dbReference type="OrthoDB" id="3268553at2759"/>
<evidence type="ECO:0000256" key="1">
    <source>
        <dbReference type="SAM" id="MobiDB-lite"/>
    </source>
</evidence>
<evidence type="ECO:0000313" key="3">
    <source>
        <dbReference type="EMBL" id="KAF8484450.1"/>
    </source>
</evidence>
<dbReference type="EMBL" id="WHVB01000003">
    <property type="protein sequence ID" value="KAF8484450.1"/>
    <property type="molecule type" value="Genomic_DNA"/>
</dbReference>
<proteinExistence type="predicted"/>
<reference evidence="3" key="1">
    <citation type="submission" date="2019-10" db="EMBL/GenBank/DDBJ databases">
        <authorList>
            <consortium name="DOE Joint Genome Institute"/>
            <person name="Kuo A."/>
            <person name="Miyauchi S."/>
            <person name="Kiss E."/>
            <person name="Drula E."/>
            <person name="Kohler A."/>
            <person name="Sanchez-Garcia M."/>
            <person name="Andreopoulos B."/>
            <person name="Barry K.W."/>
            <person name="Bonito G."/>
            <person name="Buee M."/>
            <person name="Carver A."/>
            <person name="Chen C."/>
            <person name="Cichocki N."/>
            <person name="Clum A."/>
            <person name="Culley D."/>
            <person name="Crous P.W."/>
            <person name="Fauchery L."/>
            <person name="Girlanda M."/>
            <person name="Hayes R."/>
            <person name="Keri Z."/>
            <person name="LaButti K."/>
            <person name="Lipzen A."/>
            <person name="Lombard V."/>
            <person name="Magnuson J."/>
            <person name="Maillard F."/>
            <person name="Morin E."/>
            <person name="Murat C."/>
            <person name="Nolan M."/>
            <person name="Ohm R."/>
            <person name="Pangilinan J."/>
            <person name="Pereira M."/>
            <person name="Perotto S."/>
            <person name="Peter M."/>
            <person name="Riley R."/>
            <person name="Sitrit Y."/>
            <person name="Stielow B."/>
            <person name="Szollosi G."/>
            <person name="Zifcakova L."/>
            <person name="Stursova M."/>
            <person name="Spatafora J.W."/>
            <person name="Tedersoo L."/>
            <person name="Vaario L.-M."/>
            <person name="Yamada A."/>
            <person name="Yan M."/>
            <person name="Wang P."/>
            <person name="Xu J."/>
            <person name="Bruns T."/>
            <person name="Baldrian P."/>
            <person name="Vilgalys R."/>
            <person name="Henrissat B."/>
            <person name="Grigoriev I.V."/>
            <person name="Hibbett D."/>
            <person name="Nagy L.G."/>
            <person name="Martin F.M."/>
        </authorList>
    </citation>
    <scope>NUCLEOTIDE SEQUENCE</scope>
    <source>
        <strain evidence="3">Prilba</strain>
    </source>
</reference>
<dbReference type="AlphaFoldDB" id="A0A9P5N1Z5"/>
<organism evidence="3 4">
    <name type="scientific">Russula ochroleuca</name>
    <dbReference type="NCBI Taxonomy" id="152965"/>
    <lineage>
        <taxon>Eukaryota</taxon>
        <taxon>Fungi</taxon>
        <taxon>Dikarya</taxon>
        <taxon>Basidiomycota</taxon>
        <taxon>Agaricomycotina</taxon>
        <taxon>Agaricomycetes</taxon>
        <taxon>Russulales</taxon>
        <taxon>Russulaceae</taxon>
        <taxon>Russula</taxon>
    </lineage>
</organism>
<protein>
    <recommendedName>
        <fullName evidence="2">DUF6532 domain-containing protein</fullName>
    </recommendedName>
</protein>
<dbReference type="Pfam" id="PF20149">
    <property type="entry name" value="DUF6532"/>
    <property type="match status" value="1"/>
</dbReference>
<sequence>MARTYSRGSNSAQTTLSPSPSTQEARGDRRLEQALTLAVDNDFLIDPNDRRIIERRISDAKEIKLRLESKSGLSKFLEARQYRAAVRDAYRFTKAASDRRQPPSRRGSANTCSANRADKFDRVIGLARRLYRCYLSYIDAFPTTELQREWVSAVWNEASVRAETSPGPLPQGELFSCSSMWYLTDLKMKIKSVVQSSYDFNPSMAPDSISGNVTRAQKLLTNMAFIYRELNVGGSPQHPYRHSSIQTAINAIWFKDKDDDGITFYEHFSPIPIPALALILTVIECCINEWTSGTRKESLWDEERFKTVYRIHRKSLTEPSEMPLVGDKLEEIRRGLWENAFRQTGAPTTASMRIGEVFPLGVPGAAH</sequence>
<feature type="domain" description="DUF6532" evidence="2">
    <location>
        <begin position="127"/>
        <end position="317"/>
    </location>
</feature>
<dbReference type="Proteomes" id="UP000759537">
    <property type="component" value="Unassembled WGS sequence"/>
</dbReference>
<keyword evidence="4" id="KW-1185">Reference proteome</keyword>
<accession>A0A9P5N1Z5</accession>
<feature type="region of interest" description="Disordered" evidence="1">
    <location>
        <begin position="1"/>
        <end position="28"/>
    </location>
</feature>
<comment type="caution">
    <text evidence="3">The sequence shown here is derived from an EMBL/GenBank/DDBJ whole genome shotgun (WGS) entry which is preliminary data.</text>
</comment>
<evidence type="ECO:0000313" key="4">
    <source>
        <dbReference type="Proteomes" id="UP000759537"/>
    </source>
</evidence>
<evidence type="ECO:0000259" key="2">
    <source>
        <dbReference type="Pfam" id="PF20149"/>
    </source>
</evidence>
<gene>
    <name evidence="3" type="ORF">DFH94DRAFT_233342</name>
</gene>
<feature type="compositionally biased region" description="Polar residues" evidence="1">
    <location>
        <begin position="1"/>
        <end position="24"/>
    </location>
</feature>